<organism evidence="1 2">
    <name type="scientific">Legionella brunensis</name>
    <dbReference type="NCBI Taxonomy" id="29422"/>
    <lineage>
        <taxon>Bacteria</taxon>
        <taxon>Pseudomonadati</taxon>
        <taxon>Pseudomonadota</taxon>
        <taxon>Gammaproteobacteria</taxon>
        <taxon>Legionellales</taxon>
        <taxon>Legionellaceae</taxon>
        <taxon>Legionella</taxon>
    </lineage>
</organism>
<evidence type="ECO:0000313" key="1">
    <source>
        <dbReference type="EMBL" id="KTC77866.1"/>
    </source>
</evidence>
<keyword evidence="2" id="KW-1185">Reference proteome</keyword>
<dbReference type="OrthoDB" id="5654232at2"/>
<dbReference type="EMBL" id="LNXV01000034">
    <property type="protein sequence ID" value="KTC77866.1"/>
    <property type="molecule type" value="Genomic_DNA"/>
</dbReference>
<name>A0A0W0S3I6_9GAMM</name>
<proteinExistence type="predicted"/>
<evidence type="ECO:0000313" key="2">
    <source>
        <dbReference type="Proteomes" id="UP000054742"/>
    </source>
</evidence>
<dbReference type="RefSeq" id="WP_058442736.1">
    <property type="nucleotide sequence ID" value="NZ_CAAAHU010000011.1"/>
</dbReference>
<accession>A0A0W0S3I6</accession>
<dbReference type="STRING" id="29422.Lbru_2759"/>
<reference evidence="1 2" key="1">
    <citation type="submission" date="2015-11" db="EMBL/GenBank/DDBJ databases">
        <title>Genomic analysis of 38 Legionella species identifies large and diverse effector repertoires.</title>
        <authorList>
            <person name="Burstein D."/>
            <person name="Amaro F."/>
            <person name="Zusman T."/>
            <person name="Lifshitz Z."/>
            <person name="Cohen O."/>
            <person name="Gilbert J.A."/>
            <person name="Pupko T."/>
            <person name="Shuman H.A."/>
            <person name="Segal G."/>
        </authorList>
    </citation>
    <scope>NUCLEOTIDE SEQUENCE [LARGE SCALE GENOMIC DNA]</scope>
    <source>
        <strain evidence="1 2">ATCC 43878</strain>
    </source>
</reference>
<protein>
    <submittedName>
        <fullName evidence="1">Uncharacterized protein</fullName>
    </submittedName>
</protein>
<dbReference type="AlphaFoldDB" id="A0A0W0S3I6"/>
<dbReference type="PATRIC" id="fig|29422.6.peg.2926"/>
<dbReference type="Proteomes" id="UP000054742">
    <property type="component" value="Unassembled WGS sequence"/>
</dbReference>
<comment type="caution">
    <text evidence="1">The sequence shown here is derived from an EMBL/GenBank/DDBJ whole genome shotgun (WGS) entry which is preliminary data.</text>
</comment>
<sequence>MKLHIKYENSTWKFTPKNYTRGQVKERIKLALVKYVDKDRDFYEEIYGKNSTIPITVSTIVEVEDRWHFKFEENQIIREAIINPRNPIEKPIVTVIEENTEIALVGDEMGFTGKYGVS</sequence>
<gene>
    <name evidence="1" type="ORF">Lbru_2759</name>
</gene>